<evidence type="ECO:0000313" key="7">
    <source>
        <dbReference type="Proteomes" id="UP000472264"/>
    </source>
</evidence>
<dbReference type="Gene3D" id="2.60.120.260">
    <property type="entry name" value="Galactose-binding domain-like"/>
    <property type="match status" value="1"/>
</dbReference>
<dbReference type="GO" id="GO:0005637">
    <property type="term" value="C:nuclear inner membrane"/>
    <property type="evidence" value="ECO:0007669"/>
    <property type="project" value="UniProtKB-SubCell"/>
</dbReference>
<evidence type="ECO:0000256" key="4">
    <source>
        <dbReference type="ARBA" id="ARBA00023136"/>
    </source>
</evidence>
<protein>
    <recommendedName>
        <fullName evidence="5">SUN domain-containing protein</fullName>
    </recommendedName>
</protein>
<dbReference type="Pfam" id="PF07738">
    <property type="entry name" value="Sad1_UNC"/>
    <property type="match status" value="1"/>
</dbReference>
<proteinExistence type="predicted"/>
<dbReference type="GO" id="GO:0034993">
    <property type="term" value="C:meiotic nuclear membrane microtubule tethering complex"/>
    <property type="evidence" value="ECO:0007669"/>
    <property type="project" value="TreeGrafter"/>
</dbReference>
<keyword evidence="3" id="KW-1133">Transmembrane helix</keyword>
<dbReference type="PROSITE" id="PS51469">
    <property type="entry name" value="SUN"/>
    <property type="match status" value="1"/>
</dbReference>
<dbReference type="InParanoid" id="A0A665UYM0"/>
<dbReference type="InterPro" id="IPR012919">
    <property type="entry name" value="SUN_dom"/>
</dbReference>
<keyword evidence="2" id="KW-0812">Transmembrane</keyword>
<dbReference type="GO" id="GO:0043495">
    <property type="term" value="F:protein-membrane adaptor activity"/>
    <property type="evidence" value="ECO:0007669"/>
    <property type="project" value="TreeGrafter"/>
</dbReference>
<evidence type="ECO:0000259" key="5">
    <source>
        <dbReference type="PROSITE" id="PS51469"/>
    </source>
</evidence>
<evidence type="ECO:0000313" key="6">
    <source>
        <dbReference type="Ensembl" id="ENSENLP00000024197.1"/>
    </source>
</evidence>
<organism evidence="6 7">
    <name type="scientific">Echeneis naucrates</name>
    <name type="common">Live sharksucker</name>
    <dbReference type="NCBI Taxonomy" id="173247"/>
    <lineage>
        <taxon>Eukaryota</taxon>
        <taxon>Metazoa</taxon>
        <taxon>Chordata</taxon>
        <taxon>Craniata</taxon>
        <taxon>Vertebrata</taxon>
        <taxon>Euteleostomi</taxon>
        <taxon>Actinopterygii</taxon>
        <taxon>Neopterygii</taxon>
        <taxon>Teleostei</taxon>
        <taxon>Neoteleostei</taxon>
        <taxon>Acanthomorphata</taxon>
        <taxon>Carangaria</taxon>
        <taxon>Carangiformes</taxon>
        <taxon>Echeneidae</taxon>
        <taxon>Echeneis</taxon>
    </lineage>
</organism>
<keyword evidence="7" id="KW-1185">Reference proteome</keyword>
<reference evidence="6" key="3">
    <citation type="submission" date="2025-09" db="UniProtKB">
        <authorList>
            <consortium name="Ensembl"/>
        </authorList>
    </citation>
    <scope>IDENTIFICATION</scope>
</reference>
<comment type="subcellular location">
    <subcellularLocation>
        <location evidence="1">Nucleus inner membrane</location>
    </subcellularLocation>
</comment>
<dbReference type="Ensembl" id="ENSENLT00000024988.1">
    <property type="protein sequence ID" value="ENSENLP00000024197.1"/>
    <property type="gene ID" value="ENSENLG00000010960.1"/>
</dbReference>
<dbReference type="PANTHER" id="PTHR12911">
    <property type="entry name" value="SAD1/UNC-84-LIKE PROTEIN-RELATED"/>
    <property type="match status" value="1"/>
</dbReference>
<feature type="domain" description="SUN" evidence="5">
    <location>
        <begin position="53"/>
        <end position="225"/>
    </location>
</feature>
<dbReference type="AlphaFoldDB" id="A0A665UYM0"/>
<sequence>MSPGLIYMHVQLKETQMEVHALRQRIDLFVSQTDTIPNFALESLGNLTTVICVVMAIHGLYEETCSFLTDCFPFIASAGAKVCHSLSSDTYWPYDIRLWERIFHRSHSSKKQRQVIQVGACWCFSGTSGHLLISLSHLVSITHVTLGHITKGRSPSGCIMSAPKEFSVFVSCFLLFLWTFSQNGPEFQTFKLLVIFFYVKLQVENNWGNTNYTCLYSFRVHGHLPL</sequence>
<evidence type="ECO:0000256" key="1">
    <source>
        <dbReference type="ARBA" id="ARBA00004540"/>
    </source>
</evidence>
<dbReference type="OMA" id="RIFHRSH"/>
<evidence type="ECO:0000256" key="2">
    <source>
        <dbReference type="ARBA" id="ARBA00022692"/>
    </source>
</evidence>
<dbReference type="PANTHER" id="PTHR12911:SF8">
    <property type="entry name" value="KLAROID PROTEIN-RELATED"/>
    <property type="match status" value="1"/>
</dbReference>
<dbReference type="Proteomes" id="UP000472264">
    <property type="component" value="Chromosome 19"/>
</dbReference>
<dbReference type="InterPro" id="IPR045119">
    <property type="entry name" value="SUN1-5"/>
</dbReference>
<accession>A0A665UYM0</accession>
<name>A0A665UYM0_ECHNA</name>
<evidence type="ECO:0000256" key="3">
    <source>
        <dbReference type="ARBA" id="ARBA00022989"/>
    </source>
</evidence>
<reference evidence="6" key="1">
    <citation type="submission" date="2021-04" db="EMBL/GenBank/DDBJ databases">
        <authorList>
            <consortium name="Wellcome Sanger Institute Data Sharing"/>
        </authorList>
    </citation>
    <scope>NUCLEOTIDE SEQUENCE [LARGE SCALE GENOMIC DNA]</scope>
</reference>
<reference evidence="6" key="2">
    <citation type="submission" date="2025-08" db="UniProtKB">
        <authorList>
            <consortium name="Ensembl"/>
        </authorList>
    </citation>
    <scope>IDENTIFICATION</scope>
</reference>
<keyword evidence="4" id="KW-0472">Membrane</keyword>